<dbReference type="Gene3D" id="3.90.640.20">
    <property type="entry name" value="Heat-shock cognate protein, ATPase"/>
    <property type="match status" value="1"/>
</dbReference>
<reference evidence="2" key="1">
    <citation type="submission" date="2019-03" db="EMBL/GenBank/DDBJ databases">
        <title>Single cell metagenomics reveals metabolic interactions within the superorganism composed of flagellate Streblomastix strix and complex community of Bacteroidetes bacteria on its surface.</title>
        <authorList>
            <person name="Treitli S.C."/>
            <person name="Kolisko M."/>
            <person name="Husnik F."/>
            <person name="Keeling P."/>
            <person name="Hampl V."/>
        </authorList>
    </citation>
    <scope>NUCLEOTIDE SEQUENCE</scope>
    <source>
        <strain evidence="2">STM</strain>
    </source>
</reference>
<evidence type="ECO:0000313" key="2">
    <source>
        <dbReference type="EMBL" id="KAA6344251.1"/>
    </source>
</evidence>
<dbReference type="PROSITE" id="PS51257">
    <property type="entry name" value="PROKAR_LIPOPROTEIN"/>
    <property type="match status" value="1"/>
</dbReference>
<dbReference type="Pfam" id="PF11738">
    <property type="entry name" value="DUF3298"/>
    <property type="match status" value="1"/>
</dbReference>
<proteinExistence type="predicted"/>
<accession>A0A5J4SG71</accession>
<dbReference type="EMBL" id="SNRY01000227">
    <property type="protein sequence ID" value="KAA6344251.1"/>
    <property type="molecule type" value="Genomic_DNA"/>
</dbReference>
<dbReference type="InterPro" id="IPR037126">
    <property type="entry name" value="PdaC/RsiV-like_sf"/>
</dbReference>
<sequence>MKNHYTIFLPTILILAITVLVCSCNNKAVKQSALEFNNVRLSKTEHLFKDTAAPACNLTIDYTYVAKSLQKELSDTLNKYFITACFGEEYAKGQTVEEAINQYAQAYAQTYREDSESTFLQDQKNEEIKDNVARWYSYFENIKSNIQWYEGNLLVYRIDKETYNGGAHGMHLTYFLNIDLAKMRPLRLDDIFKGSHYSELLTDLLWNQLMADNQVSTHEELEEIGYGTTGDLTPTENFYLNKNSITFYYNVYEFTPYVMGPVEIRLPYEMVNHISNLK</sequence>
<name>A0A5J4SG71_9ZZZZ</name>
<dbReference type="InterPro" id="IPR021729">
    <property type="entry name" value="DUF3298"/>
</dbReference>
<dbReference type="Gene3D" id="3.30.565.40">
    <property type="entry name" value="Fervidobacterium nodosum Rt17-B1 like"/>
    <property type="match status" value="1"/>
</dbReference>
<feature type="domain" description="DUF3298" evidence="1">
    <location>
        <begin position="189"/>
        <end position="269"/>
    </location>
</feature>
<gene>
    <name evidence="2" type="ORF">EZS27_008105</name>
</gene>
<evidence type="ECO:0000259" key="1">
    <source>
        <dbReference type="Pfam" id="PF11738"/>
    </source>
</evidence>
<protein>
    <recommendedName>
        <fullName evidence="1">DUF3298 domain-containing protein</fullName>
    </recommendedName>
</protein>
<comment type="caution">
    <text evidence="2">The sequence shown here is derived from an EMBL/GenBank/DDBJ whole genome shotgun (WGS) entry which is preliminary data.</text>
</comment>
<dbReference type="AlphaFoldDB" id="A0A5J4SG71"/>
<organism evidence="2">
    <name type="scientific">termite gut metagenome</name>
    <dbReference type="NCBI Taxonomy" id="433724"/>
    <lineage>
        <taxon>unclassified sequences</taxon>
        <taxon>metagenomes</taxon>
        <taxon>organismal metagenomes</taxon>
    </lineage>
</organism>